<reference evidence="4 5" key="1">
    <citation type="submission" date="2018-02" db="EMBL/GenBank/DDBJ databases">
        <title>Draft genome of wild Prunus yedoensis var. nudiflora.</title>
        <authorList>
            <person name="Baek S."/>
            <person name="Kim J.-H."/>
            <person name="Choi K."/>
            <person name="Kim G.-B."/>
            <person name="Cho A."/>
            <person name="Jang H."/>
            <person name="Shin C.-H."/>
            <person name="Yu H.-J."/>
            <person name="Mun J.-H."/>
        </authorList>
    </citation>
    <scope>NUCLEOTIDE SEQUENCE [LARGE SCALE GENOMIC DNA]</scope>
    <source>
        <strain evidence="5">cv. Jeju island</strain>
        <tissue evidence="4">Leaf</tissue>
    </source>
</reference>
<evidence type="ECO:0000313" key="5">
    <source>
        <dbReference type="Proteomes" id="UP000250321"/>
    </source>
</evidence>
<dbReference type="SMART" id="SM01122">
    <property type="entry name" value="DBC1"/>
    <property type="match status" value="1"/>
</dbReference>
<dbReference type="PANTHER" id="PTHR14304">
    <property type="entry name" value="CELL DIVISION CYCLE AND APOPTOSIS REGULATOR PROTEIN"/>
    <property type="match status" value="1"/>
</dbReference>
<feature type="compositionally biased region" description="Basic and acidic residues" evidence="2">
    <location>
        <begin position="303"/>
        <end position="317"/>
    </location>
</feature>
<dbReference type="EMBL" id="PJQY01000062">
    <property type="protein sequence ID" value="PQQ19523.1"/>
    <property type="molecule type" value="Genomic_DNA"/>
</dbReference>
<feature type="compositionally biased region" description="Basic and acidic residues" evidence="2">
    <location>
        <begin position="146"/>
        <end position="177"/>
    </location>
</feature>
<dbReference type="GO" id="GO:0006355">
    <property type="term" value="P:regulation of DNA-templated transcription"/>
    <property type="evidence" value="ECO:0007669"/>
    <property type="project" value="InterPro"/>
</dbReference>
<evidence type="ECO:0000256" key="1">
    <source>
        <dbReference type="ARBA" id="ARBA00023054"/>
    </source>
</evidence>
<keyword evidence="1" id="KW-0175">Coiled coil</keyword>
<feature type="domain" description="EF-hand" evidence="3">
    <location>
        <begin position="679"/>
        <end position="714"/>
    </location>
</feature>
<feature type="compositionally biased region" description="Polar residues" evidence="2">
    <location>
        <begin position="580"/>
        <end position="596"/>
    </location>
</feature>
<feature type="compositionally biased region" description="Basic and acidic residues" evidence="2">
    <location>
        <begin position="556"/>
        <end position="570"/>
    </location>
</feature>
<keyword evidence="4" id="KW-0131">Cell cycle</keyword>
<keyword evidence="4" id="KW-0132">Cell division</keyword>
<accession>A0A314ZM41</accession>
<dbReference type="InterPro" id="IPR002048">
    <property type="entry name" value="EF_hand_dom"/>
</dbReference>
<dbReference type="GO" id="GO:0005509">
    <property type="term" value="F:calcium ion binding"/>
    <property type="evidence" value="ECO:0007669"/>
    <property type="project" value="InterPro"/>
</dbReference>
<keyword evidence="5" id="KW-1185">Reference proteome</keyword>
<dbReference type="InterPro" id="IPR025954">
    <property type="entry name" value="DBC1/CARP1_inactive_NUDIX"/>
</dbReference>
<feature type="compositionally biased region" description="Basic and acidic residues" evidence="2">
    <location>
        <begin position="656"/>
        <end position="675"/>
    </location>
</feature>
<dbReference type="PROSITE" id="PS50222">
    <property type="entry name" value="EF_HAND_2"/>
    <property type="match status" value="1"/>
</dbReference>
<dbReference type="OrthoDB" id="21006at2759"/>
<feature type="compositionally biased region" description="Basic residues" evidence="2">
    <location>
        <begin position="220"/>
        <end position="231"/>
    </location>
</feature>
<dbReference type="Pfam" id="PF14443">
    <property type="entry name" value="DBC1"/>
    <property type="match status" value="1"/>
</dbReference>
<name>A0A314ZM41_PRUYE</name>
<dbReference type="GO" id="GO:0051301">
    <property type="term" value="P:cell division"/>
    <property type="evidence" value="ECO:0007669"/>
    <property type="project" value="UniProtKB-KW"/>
</dbReference>
<evidence type="ECO:0000259" key="3">
    <source>
        <dbReference type="PROSITE" id="PS50222"/>
    </source>
</evidence>
<feature type="compositionally biased region" description="Basic residues" evidence="2">
    <location>
        <begin position="329"/>
        <end position="343"/>
    </location>
</feature>
<evidence type="ECO:0000313" key="4">
    <source>
        <dbReference type="EMBL" id="PQQ19523.1"/>
    </source>
</evidence>
<dbReference type="Gene3D" id="1.10.238.10">
    <property type="entry name" value="EF-hand"/>
    <property type="match status" value="1"/>
</dbReference>
<proteinExistence type="predicted"/>
<evidence type="ECO:0000256" key="2">
    <source>
        <dbReference type="SAM" id="MobiDB-lite"/>
    </source>
</evidence>
<dbReference type="InterPro" id="IPR025224">
    <property type="entry name" value="CCAR1/CCAR2"/>
</dbReference>
<dbReference type="AlphaFoldDB" id="A0A314ZM41"/>
<dbReference type="GO" id="GO:0005634">
    <property type="term" value="C:nucleus"/>
    <property type="evidence" value="ECO:0007669"/>
    <property type="project" value="TreeGrafter"/>
</dbReference>
<feature type="compositionally biased region" description="Basic and acidic residues" evidence="2">
    <location>
        <begin position="598"/>
        <end position="613"/>
    </location>
</feature>
<comment type="caution">
    <text evidence="4">The sequence shown here is derived from an EMBL/GenBank/DDBJ whole genome shotgun (WGS) entry which is preliminary data.</text>
</comment>
<feature type="region of interest" description="Disordered" evidence="2">
    <location>
        <begin position="552"/>
        <end position="675"/>
    </location>
</feature>
<gene>
    <name evidence="4" type="ORF">Pyn_07339</name>
</gene>
<feature type="compositionally biased region" description="Basic and acidic residues" evidence="2">
    <location>
        <begin position="412"/>
        <end position="474"/>
    </location>
</feature>
<organism evidence="4 5">
    <name type="scientific">Prunus yedoensis var. nudiflora</name>
    <dbReference type="NCBI Taxonomy" id="2094558"/>
    <lineage>
        <taxon>Eukaryota</taxon>
        <taxon>Viridiplantae</taxon>
        <taxon>Streptophyta</taxon>
        <taxon>Embryophyta</taxon>
        <taxon>Tracheophyta</taxon>
        <taxon>Spermatophyta</taxon>
        <taxon>Magnoliopsida</taxon>
        <taxon>eudicotyledons</taxon>
        <taxon>Gunneridae</taxon>
        <taxon>Pentapetalae</taxon>
        <taxon>rosids</taxon>
        <taxon>fabids</taxon>
        <taxon>Rosales</taxon>
        <taxon>Rosaceae</taxon>
        <taxon>Amygdaloideae</taxon>
        <taxon>Amygdaleae</taxon>
        <taxon>Prunus</taxon>
    </lineage>
</organism>
<sequence length="750" mass="84514">MSGLSKNALEELSSERGSDDRVSHICNILRFAVLKKDRSCMAIGGRWNPADGGDPSVDDSPLVQTALRYGKDVAKLDLQNCKHWNRFLEIHYDRIGKDGVFSHKEVTVIFVPDLSECLPSLDSWRDQWLAHKKAVAERERQLSLKKERSREKEVLKDKEMESSKHKRVDKEDKKKESASTGGAKEVKKLEQDGTNMKGNASEGKGDVETAEVQTTGTVKTGKKKIIKKVVRQKVVGKVASDTTTKQPDNLGDGGTKGNSETPGQEEESSADPADVKTFVRKKVIKKVPVEKAAQNENNIGTKVKVENETGCSEDKSDPSGSTNTSVKTIVKKKIIKRVPKRKATGVELNEGVAKSKKDGDGDEKNVGDETESVRKQTADAEKSASDVVETEKKEDKKDEKGAGEKSGSVTKVEIEPDTQKIARKDNHNGTKKKLKDDEKTKDEKEKKDRDGKDESRSKSNKELKETRKPEEPPRHPGLILQTKWSKDSKLRSSSLSLDLLLDYTDKDIEESTFEISLFAETLYEKLQYQMGCRLLTFLQKLRIKFVMKRNQRKRQREVEKVEKGNDEKSPTKRPKINELPVTNQPAKSSEALNSSLLDGEKQDEEKTVKMEHIADDEEDPEEDPEEYEEMEDASPHPSNDNNEEGKSNVIPVPGNEKGEPNKRGKVDTGKKETPRAKEVVDKELLQAFRFFDRNQVGYVRVEDMRLIIHNLGKFLSHRDVKELVQSALLESNTGRDDHILYKKLVRMTDI</sequence>
<feature type="region of interest" description="Disordered" evidence="2">
    <location>
        <begin position="146"/>
        <end position="276"/>
    </location>
</feature>
<dbReference type="PANTHER" id="PTHR14304:SF11">
    <property type="entry name" value="SAP DOMAIN-CONTAINING PROTEIN"/>
    <property type="match status" value="1"/>
</dbReference>
<dbReference type="InterPro" id="IPR011992">
    <property type="entry name" value="EF-hand-dom_pair"/>
</dbReference>
<feature type="compositionally biased region" description="Acidic residues" evidence="2">
    <location>
        <begin position="614"/>
        <end position="632"/>
    </location>
</feature>
<dbReference type="Proteomes" id="UP000250321">
    <property type="component" value="Unassembled WGS sequence"/>
</dbReference>
<dbReference type="InterPro" id="IPR045353">
    <property type="entry name" value="LAIKA"/>
</dbReference>
<protein>
    <submittedName>
        <fullName evidence="4">Cell division cycle and apoptosis regulator protein 1</fullName>
    </submittedName>
</protein>
<feature type="compositionally biased region" description="Basic and acidic residues" evidence="2">
    <location>
        <begin position="353"/>
        <end position="403"/>
    </location>
</feature>
<feature type="region of interest" description="Disordered" evidence="2">
    <location>
        <begin position="289"/>
        <end position="482"/>
    </location>
</feature>
<dbReference type="FunFam" id="1.10.238.10:FF:000157">
    <property type="entry name" value="ATP/GTP-binding protein family"/>
    <property type="match status" value="1"/>
</dbReference>
<dbReference type="STRING" id="2094558.A0A314ZM41"/>
<dbReference type="SUPFAM" id="SSF47473">
    <property type="entry name" value="EF-hand"/>
    <property type="match status" value="1"/>
</dbReference>
<dbReference type="Pfam" id="PF19256">
    <property type="entry name" value="LAIKA"/>
    <property type="match status" value="1"/>
</dbReference>